<dbReference type="SUPFAM" id="SSF46894">
    <property type="entry name" value="C-terminal effector domain of the bipartite response regulators"/>
    <property type="match status" value="1"/>
</dbReference>
<dbReference type="InterPro" id="IPR000792">
    <property type="entry name" value="Tscrpt_reg_LuxR_C"/>
</dbReference>
<dbReference type="InterPro" id="IPR016032">
    <property type="entry name" value="Sig_transdc_resp-reg_C-effctor"/>
</dbReference>
<sequence>MAGIEYSALGFDELDDLSASAYGQAVRLGRFEHEAIAARLGLSAPEVERAEQTLRHLRLLQPMPGEPTALVPVGPDAAAADLVGAAERQVRDLQQAITEVRAKLLSLTPLYFEGRRERNRLEAFDLIADAALVQSMIDERRQLCRSEVLMIQPGGPRPSQVLPAAREAAQELLERGVRMRTLYQHTARSDLPTRAYVRDVTAAGAEIRTADELIDRLFIYDREIAFLPERTSCGDQPPGAAVVREPTLVSFLCQVFDYLWDSATPFEPDTGKAPTTGDDVKHSILRLMSKGYKDEMVARRLGMSVRTCRRHIAEITEELEATSRFQAGFNVARSGMLDGLLAEQHVSPPEPAGR</sequence>
<comment type="caution">
    <text evidence="2">The sequence shown here is derived from an EMBL/GenBank/DDBJ whole genome shotgun (WGS) entry which is preliminary data.</text>
</comment>
<evidence type="ECO:0000313" key="3">
    <source>
        <dbReference type="Proteomes" id="UP001501721"/>
    </source>
</evidence>
<evidence type="ECO:0000259" key="1">
    <source>
        <dbReference type="Pfam" id="PF00196"/>
    </source>
</evidence>
<keyword evidence="3" id="KW-1185">Reference proteome</keyword>
<dbReference type="PANTHER" id="PTHR34293">
    <property type="entry name" value="HTH-TYPE TRANSCRIPTIONAL REGULATOR TRMBL2"/>
    <property type="match status" value="1"/>
</dbReference>
<reference evidence="3" key="1">
    <citation type="journal article" date="2019" name="Int. J. Syst. Evol. Microbiol.">
        <title>The Global Catalogue of Microorganisms (GCM) 10K type strain sequencing project: providing services to taxonomists for standard genome sequencing and annotation.</title>
        <authorList>
            <consortium name="The Broad Institute Genomics Platform"/>
            <consortium name="The Broad Institute Genome Sequencing Center for Infectious Disease"/>
            <person name="Wu L."/>
            <person name="Ma J."/>
        </authorList>
    </citation>
    <scope>NUCLEOTIDE SEQUENCE [LARGE SCALE GENOMIC DNA]</scope>
    <source>
        <strain evidence="3">JCM 6923</strain>
    </source>
</reference>
<dbReference type="Proteomes" id="UP001501721">
    <property type="component" value="Unassembled WGS sequence"/>
</dbReference>
<dbReference type="InterPro" id="IPR036388">
    <property type="entry name" value="WH-like_DNA-bd_sf"/>
</dbReference>
<gene>
    <name evidence="2" type="ORF">GCM10010422_44740</name>
</gene>
<dbReference type="Gene3D" id="1.10.10.10">
    <property type="entry name" value="Winged helix-like DNA-binding domain superfamily/Winged helix DNA-binding domain"/>
    <property type="match status" value="1"/>
</dbReference>
<protein>
    <recommendedName>
        <fullName evidence="1">HTH luxR-type domain-containing protein</fullName>
    </recommendedName>
</protein>
<name>A0ABP5Z5P8_9ACTN</name>
<accession>A0ABP5Z5P8</accession>
<dbReference type="EMBL" id="BAAATL010000021">
    <property type="protein sequence ID" value="GAA2492817.1"/>
    <property type="molecule type" value="Genomic_DNA"/>
</dbReference>
<dbReference type="InterPro" id="IPR051797">
    <property type="entry name" value="TrmB-like"/>
</dbReference>
<feature type="domain" description="HTH luxR-type" evidence="1">
    <location>
        <begin position="283"/>
        <end position="327"/>
    </location>
</feature>
<dbReference type="RefSeq" id="WP_232988132.1">
    <property type="nucleotide sequence ID" value="NZ_BAAATL010000021.1"/>
</dbReference>
<organism evidence="2 3">
    <name type="scientific">Streptomyces graminearus</name>
    <dbReference type="NCBI Taxonomy" id="284030"/>
    <lineage>
        <taxon>Bacteria</taxon>
        <taxon>Bacillati</taxon>
        <taxon>Actinomycetota</taxon>
        <taxon>Actinomycetes</taxon>
        <taxon>Kitasatosporales</taxon>
        <taxon>Streptomycetaceae</taxon>
        <taxon>Streptomyces</taxon>
    </lineage>
</organism>
<proteinExistence type="predicted"/>
<evidence type="ECO:0000313" key="2">
    <source>
        <dbReference type="EMBL" id="GAA2492817.1"/>
    </source>
</evidence>
<dbReference type="Pfam" id="PF00196">
    <property type="entry name" value="GerE"/>
    <property type="match status" value="1"/>
</dbReference>
<dbReference type="PANTHER" id="PTHR34293:SF1">
    <property type="entry name" value="HTH-TYPE TRANSCRIPTIONAL REGULATOR TRMBL2"/>
    <property type="match status" value="1"/>
</dbReference>